<evidence type="ECO:0000256" key="1">
    <source>
        <dbReference type="SAM" id="MobiDB-lite"/>
    </source>
</evidence>
<feature type="region of interest" description="Disordered" evidence="1">
    <location>
        <begin position="39"/>
        <end position="90"/>
    </location>
</feature>
<accession>A0A023B2T9</accession>
<dbReference type="EMBL" id="AFNH02000922">
    <property type="protein sequence ID" value="EZG51730.1"/>
    <property type="molecule type" value="Genomic_DNA"/>
</dbReference>
<dbReference type="RefSeq" id="XP_011131922.1">
    <property type="nucleotide sequence ID" value="XM_011133620.1"/>
</dbReference>
<dbReference type="AlphaFoldDB" id="A0A023B2T9"/>
<name>A0A023B2T9_GRENI</name>
<evidence type="ECO:0000313" key="2">
    <source>
        <dbReference type="EMBL" id="EZG51730.1"/>
    </source>
</evidence>
<keyword evidence="3" id="KW-1185">Reference proteome</keyword>
<feature type="compositionally biased region" description="Low complexity" evidence="1">
    <location>
        <begin position="55"/>
        <end position="65"/>
    </location>
</feature>
<feature type="compositionally biased region" description="Basic and acidic residues" evidence="1">
    <location>
        <begin position="225"/>
        <end position="253"/>
    </location>
</feature>
<organism evidence="2 3">
    <name type="scientific">Gregarina niphandrodes</name>
    <name type="common">Septate eugregarine</name>
    <dbReference type="NCBI Taxonomy" id="110365"/>
    <lineage>
        <taxon>Eukaryota</taxon>
        <taxon>Sar</taxon>
        <taxon>Alveolata</taxon>
        <taxon>Apicomplexa</taxon>
        <taxon>Conoidasida</taxon>
        <taxon>Gregarinasina</taxon>
        <taxon>Eugregarinorida</taxon>
        <taxon>Gregarinidae</taxon>
        <taxon>Gregarina</taxon>
    </lineage>
</organism>
<protein>
    <submittedName>
        <fullName evidence="2">Uncharacterized protein</fullName>
    </submittedName>
</protein>
<sequence length="451" mass="49673">MRELLTHLCHEYRNKCLAPLIPALHRDQGPAGECIGTRRAESAGAESAEVEPGETTDQTADQTADGNGNGEPPSRRRDEVPGAGEPSRGTVDGVEVLRIVSQWQCIYSKLVPIECLAPDTGTADPGSSPGTDMGTRKRRQPEGSAVDIKEAVDESVCQLLAALRSTAHLRVSWFETRHVLSLALILRLSERFMEHLRCAYVLLEGCTTTPHPVWTTPVSAVKRQACETDGRNRTTDWRDRTAEPKSKLDESKPDGATAGGRGSLPSGSDQGSEVESEPRSEPGFEPGSERWQNYADIAVVDKSVEEPEGGQHPQPTAQPRPAVPRLPVPGALAFRRLSGTGARPEAEVEVFESDVLGFFLQRRLLVTALRQRSYPPFTIVRVCELLSTHDRSWSNNFWKWCLALRKNIADAASSYGQTDHDVELLSAETKRHITHAYLIDTPPLMKRYFAI</sequence>
<dbReference type="Proteomes" id="UP000019763">
    <property type="component" value="Unassembled WGS sequence"/>
</dbReference>
<reference evidence="2" key="1">
    <citation type="submission" date="2013-12" db="EMBL/GenBank/DDBJ databases">
        <authorList>
            <person name="Omoto C.K."/>
            <person name="Sibley D."/>
            <person name="Venepally P."/>
            <person name="Hadjithomas M."/>
            <person name="Karamycheva S."/>
            <person name="Brunk B."/>
            <person name="Roos D."/>
            <person name="Caler E."/>
            <person name="Lorenzi H."/>
        </authorList>
    </citation>
    <scope>NUCLEOTIDE SEQUENCE</scope>
</reference>
<dbReference type="GeneID" id="22914343"/>
<evidence type="ECO:0000313" key="3">
    <source>
        <dbReference type="Proteomes" id="UP000019763"/>
    </source>
</evidence>
<feature type="region of interest" description="Disordered" evidence="1">
    <location>
        <begin position="225"/>
        <end position="291"/>
    </location>
</feature>
<proteinExistence type="predicted"/>
<feature type="region of interest" description="Disordered" evidence="1">
    <location>
        <begin position="118"/>
        <end position="145"/>
    </location>
</feature>
<dbReference type="VEuPathDB" id="CryptoDB:GNI_123570"/>
<comment type="caution">
    <text evidence="2">The sequence shown here is derived from an EMBL/GenBank/DDBJ whole genome shotgun (WGS) entry which is preliminary data.</text>
</comment>
<gene>
    <name evidence="2" type="ORF">GNI_123570</name>
</gene>